<dbReference type="EMBL" id="JN638751">
    <property type="protein sequence ID" value="AEO93801.1"/>
    <property type="molecule type" value="Genomic_DNA"/>
</dbReference>
<sequence length="64" mass="7125">MLIVMNVVFVICCLAFLFGSIGYVVSCFNEKLDKYHGILSLTALVGMLSTFFFGFLIFVIYGVV</sequence>
<evidence type="ECO:0000313" key="2">
    <source>
        <dbReference type="EMBL" id="AEO93801.1"/>
    </source>
</evidence>
<evidence type="ECO:0000256" key="1">
    <source>
        <dbReference type="SAM" id="Phobius"/>
    </source>
</evidence>
<name>G3MAT4_9CAUD</name>
<keyword evidence="3" id="KW-1185">Reference proteome</keyword>
<evidence type="ECO:0000313" key="3">
    <source>
        <dbReference type="Proteomes" id="UP000009273"/>
    </source>
</evidence>
<dbReference type="Proteomes" id="UP000009273">
    <property type="component" value="Segment"/>
</dbReference>
<reference evidence="2 3" key="1">
    <citation type="submission" date="2011-09" db="EMBL/GenBank/DDBJ databases">
        <authorList>
            <person name="Pope W.H."/>
            <person name="Pedulla M.L."/>
            <person name="Ford M.E."/>
            <person name="Peebles C.L."/>
            <person name="Hatfull G.H."/>
            <person name="Hendrix R.W."/>
        </authorList>
    </citation>
    <scope>NUCLEOTIDE SEQUENCE [LARGE SCALE GENOMIC DNA]</scope>
    <source>
        <strain evidence="2">G</strain>
    </source>
</reference>
<protein>
    <submittedName>
        <fullName evidence="2">Gp545</fullName>
    </submittedName>
</protein>
<dbReference type="KEGG" id="vg:18563759"/>
<organism evidence="2 3">
    <name type="scientific">Bacillus phage G</name>
    <dbReference type="NCBI Taxonomy" id="2884420"/>
    <lineage>
        <taxon>Viruses</taxon>
        <taxon>Duplodnaviria</taxon>
        <taxon>Heunggongvirae</taxon>
        <taxon>Uroviricota</taxon>
        <taxon>Caudoviricetes</taxon>
        <taxon>Donellivirus</taxon>
        <taxon>Donellivirus gee</taxon>
    </lineage>
</organism>
<feature type="transmembrane region" description="Helical" evidence="1">
    <location>
        <begin position="38"/>
        <end position="63"/>
    </location>
</feature>
<gene>
    <name evidence="2" type="primary">545</name>
    <name evidence="2" type="ORF">G_545</name>
</gene>
<dbReference type="RefSeq" id="YP_009015846.1">
    <property type="nucleotide sequence ID" value="NC_023719.1"/>
</dbReference>
<keyword evidence="1" id="KW-1133">Transmembrane helix</keyword>
<keyword evidence="1" id="KW-0812">Transmembrane</keyword>
<proteinExistence type="predicted"/>
<keyword evidence="1" id="KW-0472">Membrane</keyword>
<accession>G3MAT4</accession>
<dbReference type="GeneID" id="18563759"/>